<dbReference type="PANTHER" id="PTHR11706:SF3">
    <property type="entry name" value="METAL ION TRANSPORT PROTEIN"/>
    <property type="match status" value="1"/>
</dbReference>
<sequence length="550" mass="60146">MASDSRADHDTLAPAFDPAATDAVQDPPRTFGKTLRQLGPGLIIAGSIVGSGELIATTKTGAQAGIALLWLIIIGCVIKVFVQVELGRHSITHGETSLAALDTVPGPRLRVNWVLWIWLVMMLAAIAQLGGIVGGVGQSLAIAFPITGDYQKAILVPAEDELQSYLGWKDDLDGDRAKFEALSDRQQERVQRGQAAMEKRLDVLGSLADDVLGKVRAGEKLVDPHTVDDRYWAAAAALVTVMLLYNGRYRLIQTIATVLVISFTFITMGNVYKLQSTEQWHIPLSEMLRGMTFGLPEAREGIDPLMTALATFGIIGVGATELISYPYWCIEKGYARYTGRRSDDDAWAVRARGWMRVMQIDAFFSMIVYTVATLAFFLMGVAVLYSEGLDPDGMRMVSTLATAYVPVFGEHAKWLFLLGAIAVLYSTFLVALAGQTRIYTDALKLWGFLDKHDQKQHDRSVSAFGVILPLICLTLYWSGINPVSAVLLSGTMQAIMLPVIGFSAIYFRRTKSDPRLAPSRLWDAMLVVSCIGLLIAGAWGLYSRLAPYLG</sequence>
<comment type="subcellular location">
    <subcellularLocation>
        <location evidence="1">Membrane</location>
        <topology evidence="1">Multi-pass membrane protein</topology>
    </subcellularLocation>
</comment>
<dbReference type="EMBL" id="CP036275">
    <property type="protein sequence ID" value="QDU38669.1"/>
    <property type="molecule type" value="Genomic_DNA"/>
</dbReference>
<reference evidence="7 8" key="1">
    <citation type="submission" date="2019-02" db="EMBL/GenBank/DDBJ databases">
        <title>Deep-cultivation of Planctomycetes and their phenomic and genomic characterization uncovers novel biology.</title>
        <authorList>
            <person name="Wiegand S."/>
            <person name="Jogler M."/>
            <person name="Boedeker C."/>
            <person name="Pinto D."/>
            <person name="Vollmers J."/>
            <person name="Rivas-Marin E."/>
            <person name="Kohn T."/>
            <person name="Peeters S.H."/>
            <person name="Heuer A."/>
            <person name="Rast P."/>
            <person name="Oberbeckmann S."/>
            <person name="Bunk B."/>
            <person name="Jeske O."/>
            <person name="Meyerdierks A."/>
            <person name="Storesund J.E."/>
            <person name="Kallscheuer N."/>
            <person name="Luecker S."/>
            <person name="Lage O.M."/>
            <person name="Pohl T."/>
            <person name="Merkel B.J."/>
            <person name="Hornburger P."/>
            <person name="Mueller R.-W."/>
            <person name="Bruemmer F."/>
            <person name="Labrenz M."/>
            <person name="Spormann A.M."/>
            <person name="Op den Camp H."/>
            <person name="Overmann J."/>
            <person name="Amann R."/>
            <person name="Jetten M.S.M."/>
            <person name="Mascher T."/>
            <person name="Medema M.H."/>
            <person name="Devos D.P."/>
            <person name="Kaster A.-K."/>
            <person name="Ovreas L."/>
            <person name="Rohde M."/>
            <person name="Galperin M.Y."/>
            <person name="Jogler C."/>
        </authorList>
    </citation>
    <scope>NUCLEOTIDE SEQUENCE [LARGE SCALE GENOMIC DNA]</scope>
    <source>
        <strain evidence="7 8">Mal4</strain>
    </source>
</reference>
<dbReference type="AlphaFoldDB" id="A0A517Z893"/>
<gene>
    <name evidence="7" type="ORF">Mal4_29990</name>
</gene>
<evidence type="ECO:0000256" key="4">
    <source>
        <dbReference type="ARBA" id="ARBA00023136"/>
    </source>
</evidence>
<dbReference type="GO" id="GO:0015086">
    <property type="term" value="F:cadmium ion transmembrane transporter activity"/>
    <property type="evidence" value="ECO:0007669"/>
    <property type="project" value="TreeGrafter"/>
</dbReference>
<evidence type="ECO:0000256" key="2">
    <source>
        <dbReference type="ARBA" id="ARBA00022692"/>
    </source>
</evidence>
<keyword evidence="2 6" id="KW-0812">Transmembrane</keyword>
<dbReference type="InterPro" id="IPR001046">
    <property type="entry name" value="NRAMP_fam"/>
</dbReference>
<evidence type="ECO:0000256" key="5">
    <source>
        <dbReference type="SAM" id="MobiDB-lite"/>
    </source>
</evidence>
<dbReference type="Proteomes" id="UP000320496">
    <property type="component" value="Chromosome"/>
</dbReference>
<dbReference type="RefSeq" id="WP_145369928.1">
    <property type="nucleotide sequence ID" value="NZ_CP036275.1"/>
</dbReference>
<feature type="transmembrane region" description="Helical" evidence="6">
    <location>
        <begin position="414"/>
        <end position="434"/>
    </location>
</feature>
<evidence type="ECO:0000256" key="3">
    <source>
        <dbReference type="ARBA" id="ARBA00022989"/>
    </source>
</evidence>
<organism evidence="7 8">
    <name type="scientific">Maioricimonas rarisocia</name>
    <dbReference type="NCBI Taxonomy" id="2528026"/>
    <lineage>
        <taxon>Bacteria</taxon>
        <taxon>Pseudomonadati</taxon>
        <taxon>Planctomycetota</taxon>
        <taxon>Planctomycetia</taxon>
        <taxon>Planctomycetales</taxon>
        <taxon>Planctomycetaceae</taxon>
        <taxon>Maioricimonas</taxon>
    </lineage>
</organism>
<accession>A0A517Z893</accession>
<feature type="transmembrane region" description="Helical" evidence="6">
    <location>
        <begin position="362"/>
        <end position="385"/>
    </location>
</feature>
<keyword evidence="4 6" id="KW-0472">Membrane</keyword>
<feature type="transmembrane region" description="Helical" evidence="6">
    <location>
        <begin position="305"/>
        <end position="328"/>
    </location>
</feature>
<feature type="transmembrane region" description="Helical" evidence="6">
    <location>
        <begin position="113"/>
        <end position="136"/>
    </location>
</feature>
<dbReference type="GO" id="GO:0034755">
    <property type="term" value="P:iron ion transmembrane transport"/>
    <property type="evidence" value="ECO:0007669"/>
    <property type="project" value="TreeGrafter"/>
</dbReference>
<dbReference type="PANTHER" id="PTHR11706">
    <property type="entry name" value="SOLUTE CARRIER PROTEIN FAMILY 11 MEMBER"/>
    <property type="match status" value="1"/>
</dbReference>
<dbReference type="KEGG" id="mri:Mal4_29990"/>
<keyword evidence="8" id="KW-1185">Reference proteome</keyword>
<feature type="transmembrane region" description="Helical" evidence="6">
    <location>
        <begin position="254"/>
        <end position="272"/>
    </location>
</feature>
<feature type="transmembrane region" description="Helical" evidence="6">
    <location>
        <begin position="62"/>
        <end position="82"/>
    </location>
</feature>
<evidence type="ECO:0000313" key="8">
    <source>
        <dbReference type="Proteomes" id="UP000320496"/>
    </source>
</evidence>
<protein>
    <submittedName>
        <fullName evidence="7">Manganese transport protein MntH</fullName>
    </submittedName>
</protein>
<dbReference type="OrthoDB" id="9787548at2"/>
<dbReference type="Pfam" id="PF01566">
    <property type="entry name" value="Nramp"/>
    <property type="match status" value="1"/>
</dbReference>
<evidence type="ECO:0000256" key="6">
    <source>
        <dbReference type="SAM" id="Phobius"/>
    </source>
</evidence>
<feature type="transmembrane region" description="Helical" evidence="6">
    <location>
        <begin position="461"/>
        <end position="479"/>
    </location>
</feature>
<dbReference type="GO" id="GO:0005384">
    <property type="term" value="F:manganese ion transmembrane transporter activity"/>
    <property type="evidence" value="ECO:0007669"/>
    <property type="project" value="TreeGrafter"/>
</dbReference>
<feature type="region of interest" description="Disordered" evidence="5">
    <location>
        <begin position="1"/>
        <end position="26"/>
    </location>
</feature>
<name>A0A517Z893_9PLAN</name>
<proteinExistence type="predicted"/>
<dbReference type="GO" id="GO:0005886">
    <property type="term" value="C:plasma membrane"/>
    <property type="evidence" value="ECO:0007669"/>
    <property type="project" value="TreeGrafter"/>
</dbReference>
<evidence type="ECO:0000256" key="1">
    <source>
        <dbReference type="ARBA" id="ARBA00004141"/>
    </source>
</evidence>
<dbReference type="Gene3D" id="1.20.1740.10">
    <property type="entry name" value="Amino acid/polyamine transporter I"/>
    <property type="match status" value="1"/>
</dbReference>
<feature type="transmembrane region" description="Helical" evidence="6">
    <location>
        <begin position="519"/>
        <end position="542"/>
    </location>
</feature>
<evidence type="ECO:0000313" key="7">
    <source>
        <dbReference type="EMBL" id="QDU38669.1"/>
    </source>
</evidence>
<feature type="transmembrane region" description="Helical" evidence="6">
    <location>
        <begin position="485"/>
        <end position="507"/>
    </location>
</feature>
<keyword evidence="3 6" id="KW-1133">Transmembrane helix</keyword>
<feature type="compositionally biased region" description="Basic and acidic residues" evidence="5">
    <location>
        <begin position="1"/>
        <end position="11"/>
    </location>
</feature>